<sequence>MSITRVDQIFALFLVLFGFYIVWSGFDYGYMNGTTPGAGFFPVLIGGAISVLSAFNLYRAVAGKERLSGGVAKDDIAKIVLISLAIAAVIFLTPFLGLTLSVIAFMLAAGFIIRPSLAPGFLLRLIPVAILFPLFLRLAFGVWLRIPVPTGPFGL</sequence>
<keyword evidence="1" id="KW-0472">Membrane</keyword>
<protein>
    <submittedName>
        <fullName evidence="3">Tripartite tricarboxylate transporter TctB family protein</fullName>
    </submittedName>
</protein>
<feature type="domain" description="DUF1468" evidence="2">
    <location>
        <begin position="9"/>
        <end position="149"/>
    </location>
</feature>
<evidence type="ECO:0000313" key="4">
    <source>
        <dbReference type="Proteomes" id="UP000199495"/>
    </source>
</evidence>
<organism evidence="3 4">
    <name type="scientific">Pelagibacterium luteolum</name>
    <dbReference type="NCBI Taxonomy" id="440168"/>
    <lineage>
        <taxon>Bacteria</taxon>
        <taxon>Pseudomonadati</taxon>
        <taxon>Pseudomonadota</taxon>
        <taxon>Alphaproteobacteria</taxon>
        <taxon>Hyphomicrobiales</taxon>
        <taxon>Devosiaceae</taxon>
        <taxon>Pelagibacterium</taxon>
    </lineage>
</organism>
<evidence type="ECO:0000256" key="1">
    <source>
        <dbReference type="SAM" id="Phobius"/>
    </source>
</evidence>
<evidence type="ECO:0000313" key="3">
    <source>
        <dbReference type="EMBL" id="SDG74481.1"/>
    </source>
</evidence>
<dbReference type="EMBL" id="FNCS01000007">
    <property type="protein sequence ID" value="SDG74481.1"/>
    <property type="molecule type" value="Genomic_DNA"/>
</dbReference>
<evidence type="ECO:0000259" key="2">
    <source>
        <dbReference type="Pfam" id="PF07331"/>
    </source>
</evidence>
<dbReference type="Proteomes" id="UP000199495">
    <property type="component" value="Unassembled WGS sequence"/>
</dbReference>
<keyword evidence="1" id="KW-0812">Transmembrane</keyword>
<dbReference type="InterPro" id="IPR009936">
    <property type="entry name" value="DUF1468"/>
</dbReference>
<feature type="transmembrane region" description="Helical" evidence="1">
    <location>
        <begin position="79"/>
        <end position="109"/>
    </location>
</feature>
<feature type="transmembrane region" description="Helical" evidence="1">
    <location>
        <begin position="9"/>
        <end position="26"/>
    </location>
</feature>
<feature type="transmembrane region" description="Helical" evidence="1">
    <location>
        <begin position="38"/>
        <end position="58"/>
    </location>
</feature>
<proteinExistence type="predicted"/>
<dbReference type="RefSeq" id="WP_090596892.1">
    <property type="nucleotide sequence ID" value="NZ_FNCS01000007.1"/>
</dbReference>
<feature type="transmembrane region" description="Helical" evidence="1">
    <location>
        <begin position="121"/>
        <end position="140"/>
    </location>
</feature>
<dbReference type="AlphaFoldDB" id="A0A1G7WRB6"/>
<keyword evidence="1" id="KW-1133">Transmembrane helix</keyword>
<dbReference type="STRING" id="440168.SAMN04487974_10768"/>
<accession>A0A1G7WRB6</accession>
<keyword evidence="4" id="KW-1185">Reference proteome</keyword>
<reference evidence="3 4" key="1">
    <citation type="submission" date="2016-10" db="EMBL/GenBank/DDBJ databases">
        <authorList>
            <person name="de Groot N.N."/>
        </authorList>
    </citation>
    <scope>NUCLEOTIDE SEQUENCE [LARGE SCALE GENOMIC DNA]</scope>
    <source>
        <strain evidence="3 4">CGMCC 1.10267</strain>
    </source>
</reference>
<dbReference type="OrthoDB" id="8083987at2"/>
<gene>
    <name evidence="3" type="ORF">SAMN04487974_10768</name>
</gene>
<dbReference type="Pfam" id="PF07331">
    <property type="entry name" value="TctB"/>
    <property type="match status" value="1"/>
</dbReference>
<name>A0A1G7WRB6_9HYPH</name>